<comment type="caution">
    <text evidence="1">The sequence shown here is derived from an EMBL/GenBank/DDBJ whole genome shotgun (WGS) entry which is preliminary data.</text>
</comment>
<dbReference type="Proteomes" id="UP000265520">
    <property type="component" value="Unassembled WGS sequence"/>
</dbReference>
<gene>
    <name evidence="1" type="ORF">A2U01_0011355</name>
</gene>
<accession>A0A392MTZ5</accession>
<protein>
    <submittedName>
        <fullName evidence="1">Uncharacterized protein</fullName>
    </submittedName>
</protein>
<feature type="non-terminal residue" evidence="1">
    <location>
        <position position="1"/>
    </location>
</feature>
<sequence>VQQKILARGDVTAEDEIADSVFAQEESKEAAPGIESTDGRMITEPFYENPTQISKQAHSCAFLPSLIPRSCRKDVIPPAGTVAPMCRAIQSGGLDLLNRAIAQSRLRC</sequence>
<evidence type="ECO:0000313" key="1">
    <source>
        <dbReference type="EMBL" id="MCH90439.1"/>
    </source>
</evidence>
<proteinExistence type="predicted"/>
<dbReference type="AlphaFoldDB" id="A0A392MTZ5"/>
<organism evidence="1 2">
    <name type="scientific">Trifolium medium</name>
    <dbReference type="NCBI Taxonomy" id="97028"/>
    <lineage>
        <taxon>Eukaryota</taxon>
        <taxon>Viridiplantae</taxon>
        <taxon>Streptophyta</taxon>
        <taxon>Embryophyta</taxon>
        <taxon>Tracheophyta</taxon>
        <taxon>Spermatophyta</taxon>
        <taxon>Magnoliopsida</taxon>
        <taxon>eudicotyledons</taxon>
        <taxon>Gunneridae</taxon>
        <taxon>Pentapetalae</taxon>
        <taxon>rosids</taxon>
        <taxon>fabids</taxon>
        <taxon>Fabales</taxon>
        <taxon>Fabaceae</taxon>
        <taxon>Papilionoideae</taxon>
        <taxon>50 kb inversion clade</taxon>
        <taxon>NPAAA clade</taxon>
        <taxon>Hologalegina</taxon>
        <taxon>IRL clade</taxon>
        <taxon>Trifolieae</taxon>
        <taxon>Trifolium</taxon>
    </lineage>
</organism>
<dbReference type="EMBL" id="LXQA010018307">
    <property type="protein sequence ID" value="MCH90439.1"/>
    <property type="molecule type" value="Genomic_DNA"/>
</dbReference>
<name>A0A392MTZ5_9FABA</name>
<keyword evidence="2" id="KW-1185">Reference proteome</keyword>
<evidence type="ECO:0000313" key="2">
    <source>
        <dbReference type="Proteomes" id="UP000265520"/>
    </source>
</evidence>
<reference evidence="1 2" key="1">
    <citation type="journal article" date="2018" name="Front. Plant Sci.">
        <title>Red Clover (Trifolium pratense) and Zigzag Clover (T. medium) - A Picture of Genomic Similarities and Differences.</title>
        <authorList>
            <person name="Dluhosova J."/>
            <person name="Istvanek J."/>
            <person name="Nedelnik J."/>
            <person name="Repkova J."/>
        </authorList>
    </citation>
    <scope>NUCLEOTIDE SEQUENCE [LARGE SCALE GENOMIC DNA]</scope>
    <source>
        <strain evidence="2">cv. 10/8</strain>
        <tissue evidence="1">Leaf</tissue>
    </source>
</reference>